<name>A0A1G9YSN1_9FLAO</name>
<accession>A0A1G9YSN1</accession>
<proteinExistence type="predicted"/>
<sequence>MKFYVVLKRLNTSSLCALLTEFFFTNEEHISFKPTNGVDINDITSMNS</sequence>
<gene>
    <name evidence="1" type="ORF">SAMN04488514_12622</name>
</gene>
<protein>
    <submittedName>
        <fullName evidence="1">Uncharacterized protein</fullName>
    </submittedName>
</protein>
<evidence type="ECO:0000313" key="1">
    <source>
        <dbReference type="EMBL" id="SDN12148.1"/>
    </source>
</evidence>
<reference evidence="2" key="1">
    <citation type="submission" date="2016-10" db="EMBL/GenBank/DDBJ databases">
        <authorList>
            <person name="Varghese N."/>
            <person name="Submissions S."/>
        </authorList>
    </citation>
    <scope>NUCLEOTIDE SEQUENCE [LARGE SCALE GENOMIC DNA]</scope>
    <source>
        <strain evidence="2">DSM 19886</strain>
    </source>
</reference>
<organism evidence="1 2">
    <name type="scientific">Kriegella aquimaris</name>
    <dbReference type="NCBI Taxonomy" id="192904"/>
    <lineage>
        <taxon>Bacteria</taxon>
        <taxon>Pseudomonadati</taxon>
        <taxon>Bacteroidota</taxon>
        <taxon>Flavobacteriia</taxon>
        <taxon>Flavobacteriales</taxon>
        <taxon>Flavobacteriaceae</taxon>
        <taxon>Kriegella</taxon>
    </lineage>
</organism>
<dbReference type="AlphaFoldDB" id="A0A1G9YSN1"/>
<keyword evidence="2" id="KW-1185">Reference proteome</keyword>
<dbReference type="EMBL" id="FNGV01000026">
    <property type="protein sequence ID" value="SDN12148.1"/>
    <property type="molecule type" value="Genomic_DNA"/>
</dbReference>
<dbReference type="Proteomes" id="UP000199440">
    <property type="component" value="Unassembled WGS sequence"/>
</dbReference>
<evidence type="ECO:0000313" key="2">
    <source>
        <dbReference type="Proteomes" id="UP000199440"/>
    </source>
</evidence>